<feature type="repeat" description="ANK" evidence="3">
    <location>
        <begin position="753"/>
        <end position="785"/>
    </location>
</feature>
<protein>
    <submittedName>
        <fullName evidence="4">Putative ankyrin repeat protein</fullName>
    </submittedName>
</protein>
<feature type="repeat" description="ANK" evidence="3">
    <location>
        <begin position="786"/>
        <end position="818"/>
    </location>
</feature>
<feature type="repeat" description="ANK" evidence="3">
    <location>
        <begin position="620"/>
        <end position="652"/>
    </location>
</feature>
<dbReference type="Pfam" id="PF12796">
    <property type="entry name" value="Ank_2"/>
    <property type="match status" value="3"/>
</dbReference>
<reference evidence="4 5" key="2">
    <citation type="submission" date="2015-05" db="EMBL/GenBank/DDBJ databases">
        <authorList>
            <person name="Morales-Cruz A."/>
            <person name="Amrine K.C."/>
            <person name="Cantu D."/>
        </authorList>
    </citation>
    <scope>NUCLEOTIDE SEQUENCE [LARGE SCALE GENOMIC DNA]</scope>
    <source>
        <strain evidence="4">UCRPC4</strain>
    </source>
</reference>
<gene>
    <name evidence="4" type="ORF">UCRPC4_g01045</name>
</gene>
<reference evidence="4 5" key="1">
    <citation type="submission" date="2015-05" db="EMBL/GenBank/DDBJ databases">
        <title>Distinctive expansion of gene families associated with plant cell wall degradation and secondary metabolism in the genomes of grapevine trunk pathogens.</title>
        <authorList>
            <person name="Lawrence D.P."/>
            <person name="Travadon R."/>
            <person name="Rolshausen P.E."/>
            <person name="Baumgartner K."/>
        </authorList>
    </citation>
    <scope>NUCLEOTIDE SEQUENCE [LARGE SCALE GENOMIC DNA]</scope>
    <source>
        <strain evidence="4">UCRPC4</strain>
    </source>
</reference>
<dbReference type="SUPFAM" id="SSF48403">
    <property type="entry name" value="Ankyrin repeat"/>
    <property type="match status" value="1"/>
</dbReference>
<dbReference type="Proteomes" id="UP000053317">
    <property type="component" value="Unassembled WGS sequence"/>
</dbReference>
<comment type="caution">
    <text evidence="4">The sequence shown here is derived from an EMBL/GenBank/DDBJ whole genome shotgun (WGS) entry which is preliminary data.</text>
</comment>
<dbReference type="OrthoDB" id="2426273at2759"/>
<evidence type="ECO:0000313" key="5">
    <source>
        <dbReference type="Proteomes" id="UP000053317"/>
    </source>
</evidence>
<dbReference type="EMBL" id="LCWF01000024">
    <property type="protein sequence ID" value="KKY27450.1"/>
    <property type="molecule type" value="Genomic_DNA"/>
</dbReference>
<feature type="repeat" description="ANK" evidence="3">
    <location>
        <begin position="554"/>
        <end position="586"/>
    </location>
</feature>
<feature type="repeat" description="ANK" evidence="3">
    <location>
        <begin position="587"/>
        <end position="619"/>
    </location>
</feature>
<evidence type="ECO:0000256" key="3">
    <source>
        <dbReference type="PROSITE-ProRule" id="PRU00023"/>
    </source>
</evidence>
<dbReference type="PROSITE" id="PS50088">
    <property type="entry name" value="ANK_REPEAT"/>
    <property type="match status" value="7"/>
</dbReference>
<dbReference type="InterPro" id="IPR036770">
    <property type="entry name" value="Ankyrin_rpt-contain_sf"/>
</dbReference>
<dbReference type="PROSITE" id="PS50297">
    <property type="entry name" value="ANK_REP_REGION"/>
    <property type="match status" value="5"/>
</dbReference>
<dbReference type="InterPro" id="IPR002110">
    <property type="entry name" value="Ankyrin_rpt"/>
</dbReference>
<dbReference type="PANTHER" id="PTHR23206">
    <property type="entry name" value="MASK PROTEIN"/>
    <property type="match status" value="1"/>
</dbReference>
<feature type="repeat" description="ANK" evidence="3">
    <location>
        <begin position="820"/>
        <end position="852"/>
    </location>
</feature>
<name>A0A0G2HG59_PHACM</name>
<keyword evidence="1" id="KW-0677">Repeat</keyword>
<dbReference type="SMART" id="SM00248">
    <property type="entry name" value="ANK"/>
    <property type="match status" value="9"/>
</dbReference>
<dbReference type="InterPro" id="IPR051631">
    <property type="entry name" value="Ankyrin-KH/SAM_domain"/>
</dbReference>
<evidence type="ECO:0000313" key="4">
    <source>
        <dbReference type="EMBL" id="KKY27450.1"/>
    </source>
</evidence>
<keyword evidence="2 3" id="KW-0040">ANK repeat</keyword>
<evidence type="ECO:0000256" key="1">
    <source>
        <dbReference type="ARBA" id="ARBA00022737"/>
    </source>
</evidence>
<dbReference type="Gene3D" id="1.25.40.20">
    <property type="entry name" value="Ankyrin repeat-containing domain"/>
    <property type="match status" value="3"/>
</dbReference>
<feature type="repeat" description="ANK" evidence="3">
    <location>
        <begin position="686"/>
        <end position="718"/>
    </location>
</feature>
<keyword evidence="5" id="KW-1185">Reference proteome</keyword>
<dbReference type="AlphaFoldDB" id="A0A0G2HG59"/>
<dbReference type="PANTHER" id="PTHR23206:SF7">
    <property type="entry name" value="PROTEIN KINASE DOMAIN-CONTAINING PROTEIN"/>
    <property type="match status" value="1"/>
</dbReference>
<sequence>MAINAPSAELLNNSELRKIQTTLLSYGISGPTARTMALIDLRSWSTEELSAIFNNIRPVQSNLQSLDLDPYVPDQLTFLSAVKYFGGMAASGFREGLSQLKAPRELLERSVNEGLALCVNRSGTFSLRKEGYFTISHVWEEGIRAKDDNSGIPTRTITKIFERIRSTKAEWIWLDALSIPGGNRSLTAGEEILKAGIINNLSDIYRNADAVIIFDALVMHLHSTRLVDVAVTLSCGKWLTRLWTYQEIKLSTKALILTASGYVRFDHILAELTRLEQSDSELPERARSNCAKFRELKIKMAQISSSTGVNVLDIAGACIRRQTGNDIDYARALFPVLGLSWRPYLTREEAMHRIYESQPEMATQLIMAHGVPRNSFRPGWMPSYLFGIDGPIGDRLPITRCGVQGSWFSYQIKENKHTWKPESLLLEVQSTTSNPFICGGAISRLETQRTLTEFDKAISQGTAYLLSLQRISDLAESENDFKINVLLVERCQSFKDNDAWIYLTLALTAAEEHVENHNRSEWLILHESPIGDQDLSGKAHSEIVYFMSDNLQQDSEPPLLAAARTSDSDRVGMLLDQGEDIEALNYLGWAPLHVAASQGDVKLAALLLDRAANINSLTTQGKTPLVLAAEHNHTDVMLALLKAGSDPNYSSDQHYSALSEAVIATKYEAAQVLLEHGADPSGPDKWGSVPFMPAAMKKNARFMDLLISFGLDVNVRHSSGINAMSASGRAGNASAVESLVKAGMDVDAVEDGTSLTALYYAVDEQHEEAVKILLHFGADPNRVFKDGWTAVMLAARNGNANIGMTLLAVGANLDCRSYPEKWTALHIAAKNGRRVMVKLLKNNGCDPLIRDSEGKTALDLAKGNGHEVVVAVLEK</sequence>
<dbReference type="PRINTS" id="PR01415">
    <property type="entry name" value="ANKYRIN"/>
</dbReference>
<proteinExistence type="predicted"/>
<accession>A0A0G2HG59</accession>
<dbReference type="GO" id="GO:0005737">
    <property type="term" value="C:cytoplasm"/>
    <property type="evidence" value="ECO:0007669"/>
    <property type="project" value="TreeGrafter"/>
</dbReference>
<organism evidence="4 5">
    <name type="scientific">Phaeomoniella chlamydospora</name>
    <name type="common">Phaeoacremonium chlamydosporum</name>
    <dbReference type="NCBI Taxonomy" id="158046"/>
    <lineage>
        <taxon>Eukaryota</taxon>
        <taxon>Fungi</taxon>
        <taxon>Dikarya</taxon>
        <taxon>Ascomycota</taxon>
        <taxon>Pezizomycotina</taxon>
        <taxon>Eurotiomycetes</taxon>
        <taxon>Chaetothyriomycetidae</taxon>
        <taxon>Phaeomoniellales</taxon>
        <taxon>Phaeomoniellaceae</taxon>
        <taxon>Phaeomoniella</taxon>
    </lineage>
</organism>
<evidence type="ECO:0000256" key="2">
    <source>
        <dbReference type="ARBA" id="ARBA00023043"/>
    </source>
</evidence>